<gene>
    <name evidence="1" type="primary">21</name>
    <name evidence="1" type="ORF">SEA_PRAIRIE_21</name>
</gene>
<proteinExistence type="predicted"/>
<name>A0A8A5LRT4_9CAUD</name>
<reference evidence="1" key="1">
    <citation type="submission" date="2021-02" db="EMBL/GenBank/DDBJ databases">
        <authorList>
            <person name="Johnson B.J."/>
            <person name="Isenhart S.H."/>
            <person name="Brown D.K."/>
            <person name="Kleven A.S."/>
            <person name="Bohn B.R."/>
            <person name="Martinez L.A."/>
            <person name="Garcia C.A."/>
            <person name="Zack K.M."/>
            <person name="Garlena R.A."/>
            <person name="Russell D.A."/>
            <person name="Jacobs-Sera D."/>
            <person name="Hatfull G.F."/>
        </authorList>
    </citation>
    <scope>NUCLEOTIDE SEQUENCE</scope>
</reference>
<dbReference type="Proteomes" id="UP000664925">
    <property type="component" value="Segment"/>
</dbReference>
<protein>
    <submittedName>
        <fullName evidence="1">Uncharacterized protein</fullName>
    </submittedName>
</protein>
<evidence type="ECO:0000313" key="1">
    <source>
        <dbReference type="EMBL" id="QTF82118.1"/>
    </source>
</evidence>
<evidence type="ECO:0000313" key="2">
    <source>
        <dbReference type="Proteomes" id="UP000664925"/>
    </source>
</evidence>
<accession>A0A8A5LRT4</accession>
<sequence>MIGIWSGMLVPGVVAAVDSLVPTGAEADAYVKDHGGARLELAEVLATSAARSGISLPDTDAALVGVLRKYGKPARDLDWAIIGVLPDGRTAIGGGGGTAIESVGDVLAVVESPGEGRYAELWAVPGFIYLGIKP</sequence>
<dbReference type="EMBL" id="MW601223">
    <property type="protein sequence ID" value="QTF82118.1"/>
    <property type="molecule type" value="Genomic_DNA"/>
</dbReference>
<organism evidence="1 2">
    <name type="scientific">Arthrobacter phage Prairie</name>
    <dbReference type="NCBI Taxonomy" id="2816463"/>
    <lineage>
        <taxon>Viruses</taxon>
        <taxon>Duplodnaviria</taxon>
        <taxon>Heunggongvirae</taxon>
        <taxon>Uroviricota</taxon>
        <taxon>Caudoviricetes</taxon>
        <taxon>Berryhillviridae</taxon>
        <taxon>Lilmacvirus</taxon>
        <taxon>Lilmacvirus prairie</taxon>
    </lineage>
</organism>
<keyword evidence="2" id="KW-1185">Reference proteome</keyword>